<evidence type="ECO:0000313" key="3">
    <source>
        <dbReference type="Proteomes" id="UP000190341"/>
    </source>
</evidence>
<feature type="region of interest" description="Disordered" evidence="1">
    <location>
        <begin position="1"/>
        <end position="27"/>
    </location>
</feature>
<dbReference type="Proteomes" id="UP000190341">
    <property type="component" value="Unassembled WGS sequence"/>
</dbReference>
<dbReference type="EMBL" id="FUZV01000001">
    <property type="protein sequence ID" value="SKC51868.1"/>
    <property type="molecule type" value="Genomic_DNA"/>
</dbReference>
<dbReference type="AlphaFoldDB" id="A0A1T5JKV5"/>
<evidence type="ECO:0000313" key="2">
    <source>
        <dbReference type="EMBL" id="SKC51868.1"/>
    </source>
</evidence>
<gene>
    <name evidence="2" type="ORF">SAMN06296058_0862</name>
</gene>
<keyword evidence="3" id="KW-1185">Reference proteome</keyword>
<proteinExistence type="predicted"/>
<evidence type="ECO:0000256" key="1">
    <source>
        <dbReference type="SAM" id="MobiDB-lite"/>
    </source>
</evidence>
<organism evidence="2 3">
    <name type="scientific">Pseudoxanthomonas indica</name>
    <dbReference type="NCBI Taxonomy" id="428993"/>
    <lineage>
        <taxon>Bacteria</taxon>
        <taxon>Pseudomonadati</taxon>
        <taxon>Pseudomonadota</taxon>
        <taxon>Gammaproteobacteria</taxon>
        <taxon>Lysobacterales</taxon>
        <taxon>Lysobacteraceae</taxon>
        <taxon>Pseudoxanthomonas</taxon>
    </lineage>
</organism>
<protein>
    <submittedName>
        <fullName evidence="2">Uncharacterized protein</fullName>
    </submittedName>
</protein>
<accession>A0A1T5JKV5</accession>
<reference evidence="2 3" key="1">
    <citation type="submission" date="2017-02" db="EMBL/GenBank/DDBJ databases">
        <authorList>
            <person name="Peterson S.W."/>
        </authorList>
    </citation>
    <scope>NUCLEOTIDE SEQUENCE [LARGE SCALE GENOMIC DNA]</scope>
    <source>
        <strain evidence="2 3">P15</strain>
    </source>
</reference>
<sequence length="104" mass="11812">MRKGSRIAVIKSNESRPLQSNQVSERKSDRYNEIFKRAQIFCFDGEDLTVKQIHARVPALSLQTVRNHLKCGRLTTAAMLTFSTEAVRTANGKRAAKRYKARTS</sequence>
<name>A0A1T5JKV5_9GAMM</name>